<sequence>MTESIDIEVILNTQSSISQDSIKIVIQKFLEDSNVYPNTVVSEFNKNEDYFSSLVKCLIIGSVSNSKEPNTRIDVKNVKINWFIYCLDPYGTVTSSDTDEEGGEITLATYLTLPSLELFTQWENLYYEDNIKENLLKYANTIMEFSNRGVNANIVSCNKVILLHGPPGTGKTSLCKALSQKLSVRMRHKYTSGLLIEINSHSLFSKWFSESGKLVNKMFTKIREACENENLLVCVLIDEVESLAHARDQCISGNEPSDSIRVVNAMLTQIDQIKTFPNVLIFATSNMTEAIDLAFVDRADIKQYLGLPSVPAIYQIYRSCLEELIRVQIVKSNFNLANTEIIAKGDNSGIELDETSKKLRNICEESIGLSGRTLRKIPFLAHALFIHTDSVDLDLYLEAMMQAVEKEHFNKKSFNTKK</sequence>
<dbReference type="InterPro" id="IPR058249">
    <property type="entry name" value="Pch2_C"/>
</dbReference>
<dbReference type="GO" id="GO:0005694">
    <property type="term" value="C:chromosome"/>
    <property type="evidence" value="ECO:0007669"/>
    <property type="project" value="TreeGrafter"/>
</dbReference>
<evidence type="ECO:0000313" key="8">
    <source>
        <dbReference type="RefSeq" id="XP_030764598.1"/>
    </source>
</evidence>
<dbReference type="InterPro" id="IPR003959">
    <property type="entry name" value="ATPase_AAA_core"/>
</dbReference>
<reference evidence="8" key="1">
    <citation type="submission" date="2025-08" db="UniProtKB">
        <authorList>
            <consortium name="RefSeq"/>
        </authorList>
    </citation>
    <scope>IDENTIFICATION</scope>
    <source>
        <tissue evidence="8">Gonads</tissue>
    </source>
</reference>
<dbReference type="InterPro" id="IPR003593">
    <property type="entry name" value="AAA+_ATPase"/>
</dbReference>
<dbReference type="PRINTS" id="PR00300">
    <property type="entry name" value="CLPPROTEASEA"/>
</dbReference>
<keyword evidence="3 5" id="KW-0067">ATP-binding</keyword>
<keyword evidence="7" id="KW-1185">Reference proteome</keyword>
<dbReference type="GeneID" id="115888868"/>
<dbReference type="AlphaFoldDB" id="A0A6J2YKQ7"/>
<evidence type="ECO:0000256" key="2">
    <source>
        <dbReference type="ARBA" id="ARBA00022741"/>
    </source>
</evidence>
<dbReference type="GO" id="GO:0005524">
    <property type="term" value="F:ATP binding"/>
    <property type="evidence" value="ECO:0007669"/>
    <property type="project" value="UniProtKB-KW"/>
</dbReference>
<dbReference type="InterPro" id="IPR027417">
    <property type="entry name" value="P-loop_NTPase"/>
</dbReference>
<dbReference type="GO" id="GO:0016887">
    <property type="term" value="F:ATP hydrolysis activity"/>
    <property type="evidence" value="ECO:0007669"/>
    <property type="project" value="InterPro"/>
</dbReference>
<dbReference type="KEGG" id="soy:115888868"/>
<dbReference type="InterPro" id="IPR044539">
    <property type="entry name" value="Pch2-like"/>
</dbReference>
<dbReference type="GO" id="GO:0007131">
    <property type="term" value="P:reciprocal meiotic recombination"/>
    <property type="evidence" value="ECO:0007669"/>
    <property type="project" value="TreeGrafter"/>
</dbReference>
<dbReference type="GO" id="GO:0051598">
    <property type="term" value="P:meiotic recombination checkpoint signaling"/>
    <property type="evidence" value="ECO:0007669"/>
    <property type="project" value="TreeGrafter"/>
</dbReference>
<evidence type="ECO:0000259" key="6">
    <source>
        <dbReference type="SMART" id="SM00382"/>
    </source>
</evidence>
<proteinExistence type="inferred from homology"/>
<keyword evidence="2 5" id="KW-0547">Nucleotide-binding</keyword>
<dbReference type="SMART" id="SM00382">
    <property type="entry name" value="AAA"/>
    <property type="match status" value="1"/>
</dbReference>
<dbReference type="SUPFAM" id="SSF52540">
    <property type="entry name" value="P-loop containing nucleoside triphosphate hydrolases"/>
    <property type="match status" value="1"/>
</dbReference>
<dbReference type="PANTHER" id="PTHR45991">
    <property type="entry name" value="PACHYTENE CHECKPOINT PROTEIN 2"/>
    <property type="match status" value="1"/>
</dbReference>
<protein>
    <submittedName>
        <fullName evidence="8">Pachytene checkpoint protein 2 homolog</fullName>
    </submittedName>
</protein>
<dbReference type="GO" id="GO:0005634">
    <property type="term" value="C:nucleus"/>
    <property type="evidence" value="ECO:0007669"/>
    <property type="project" value="TreeGrafter"/>
</dbReference>
<dbReference type="Pfam" id="PF23242">
    <property type="entry name" value="AAA_lid_TRIP13_C"/>
    <property type="match status" value="1"/>
</dbReference>
<dbReference type="RefSeq" id="XP_030764598.1">
    <property type="nucleotide sequence ID" value="XM_030908738.1"/>
</dbReference>
<accession>A0A6J2YKQ7</accession>
<keyword evidence="4" id="KW-0469">Meiosis</keyword>
<dbReference type="CTD" id="41013"/>
<dbReference type="FunCoup" id="A0A6J2YKQ7">
    <property type="interactions" value="1463"/>
</dbReference>
<name>A0A6J2YKQ7_SITOR</name>
<dbReference type="FunFam" id="3.40.50.300:FF:001494">
    <property type="entry name" value="Pachytene checkpoint component Pch2"/>
    <property type="match status" value="1"/>
</dbReference>
<comment type="similarity">
    <text evidence="1">Belongs to the AAA ATPase family. PCH2 subfamily.</text>
</comment>
<organism evidence="7 8">
    <name type="scientific">Sitophilus oryzae</name>
    <name type="common">Rice weevil</name>
    <name type="synonym">Curculio oryzae</name>
    <dbReference type="NCBI Taxonomy" id="7048"/>
    <lineage>
        <taxon>Eukaryota</taxon>
        <taxon>Metazoa</taxon>
        <taxon>Ecdysozoa</taxon>
        <taxon>Arthropoda</taxon>
        <taxon>Hexapoda</taxon>
        <taxon>Insecta</taxon>
        <taxon>Pterygota</taxon>
        <taxon>Neoptera</taxon>
        <taxon>Endopterygota</taxon>
        <taxon>Coleoptera</taxon>
        <taxon>Polyphaga</taxon>
        <taxon>Cucujiformia</taxon>
        <taxon>Curculionidae</taxon>
        <taxon>Dryophthorinae</taxon>
        <taxon>Sitophilus</taxon>
    </lineage>
</organism>
<dbReference type="OrthoDB" id="10042665at2759"/>
<dbReference type="PANTHER" id="PTHR45991:SF1">
    <property type="entry name" value="PACHYTENE CHECKPOINT PROTEIN 2 HOMOLOG"/>
    <property type="match status" value="1"/>
</dbReference>
<evidence type="ECO:0000313" key="7">
    <source>
        <dbReference type="Proteomes" id="UP000504635"/>
    </source>
</evidence>
<dbReference type="Proteomes" id="UP000504635">
    <property type="component" value="Unplaced"/>
</dbReference>
<dbReference type="PROSITE" id="PS00674">
    <property type="entry name" value="AAA"/>
    <property type="match status" value="1"/>
</dbReference>
<evidence type="ECO:0000256" key="1">
    <source>
        <dbReference type="ARBA" id="ARBA00007271"/>
    </source>
</evidence>
<dbReference type="Pfam" id="PF00004">
    <property type="entry name" value="AAA"/>
    <property type="match status" value="1"/>
</dbReference>
<evidence type="ECO:0000256" key="4">
    <source>
        <dbReference type="ARBA" id="ARBA00023254"/>
    </source>
</evidence>
<evidence type="ECO:0000256" key="3">
    <source>
        <dbReference type="ARBA" id="ARBA00022840"/>
    </source>
</evidence>
<dbReference type="InterPro" id="IPR001270">
    <property type="entry name" value="ClpA/B"/>
</dbReference>
<evidence type="ECO:0000256" key="5">
    <source>
        <dbReference type="RuleBase" id="RU003651"/>
    </source>
</evidence>
<feature type="domain" description="AAA+ ATPase" evidence="6">
    <location>
        <begin position="157"/>
        <end position="309"/>
    </location>
</feature>
<gene>
    <name evidence="8" type="primary">LOC115888868</name>
</gene>
<dbReference type="InParanoid" id="A0A6J2YKQ7"/>
<dbReference type="Gene3D" id="3.40.50.300">
    <property type="entry name" value="P-loop containing nucleotide triphosphate hydrolases"/>
    <property type="match status" value="1"/>
</dbReference>
<dbReference type="InterPro" id="IPR003960">
    <property type="entry name" value="ATPase_AAA_CS"/>
</dbReference>